<protein>
    <submittedName>
        <fullName evidence="2">SI-1</fullName>
    </submittedName>
</protein>
<dbReference type="AlphaFoldDB" id="A0A7T1F0V1"/>
<name>A0A7T1F0V1_HALDH</name>
<accession>A0A7T1F0V1</accession>
<organism evidence="2">
    <name type="scientific">Haliotis discus hannai</name>
    <name type="common">Japanese abalone</name>
    <dbReference type="NCBI Taxonomy" id="42344"/>
    <lineage>
        <taxon>Eukaryota</taxon>
        <taxon>Metazoa</taxon>
        <taxon>Spiralia</taxon>
        <taxon>Lophotrochozoa</taxon>
        <taxon>Mollusca</taxon>
        <taxon>Gastropoda</taxon>
        <taxon>Vetigastropoda</taxon>
        <taxon>Lepetellida</taxon>
        <taxon>Haliotoidea</taxon>
        <taxon>Haliotidae</taxon>
        <taxon>Haliotis</taxon>
    </lineage>
</organism>
<evidence type="ECO:0000313" key="2">
    <source>
        <dbReference type="EMBL" id="QPM65700.1"/>
    </source>
</evidence>
<evidence type="ECO:0000256" key="1">
    <source>
        <dbReference type="SAM" id="SignalP"/>
    </source>
</evidence>
<sequence length="101" mass="10517">MKAFLALGVVAFVVVSVQGEVCNSSSDCTITQCNSGGTITCVAGTCTCTSVCSPEPDLARCRNQNDCRNAYNNGQIACTCQPLSDLHCIDGQCHCGYPTGN</sequence>
<proteinExistence type="evidence at transcript level"/>
<reference evidence="2" key="1">
    <citation type="submission" date="2020-02" db="EMBL/GenBank/DDBJ databases">
        <authorList>
            <person name="Lu J.J."/>
            <person name="Xue Q.Q."/>
        </authorList>
    </citation>
    <scope>NUCLEOTIDE SEQUENCE</scope>
</reference>
<keyword evidence="1" id="KW-0732">Signal</keyword>
<dbReference type="EMBL" id="MT076057">
    <property type="protein sequence ID" value="QPM65700.1"/>
    <property type="molecule type" value="mRNA"/>
</dbReference>
<feature type="signal peptide" evidence="1">
    <location>
        <begin position="1"/>
        <end position="19"/>
    </location>
</feature>
<feature type="chain" id="PRO_5031171322" evidence="1">
    <location>
        <begin position="20"/>
        <end position="101"/>
    </location>
</feature>